<sequence>MWVGPRAGARSDPPWRGSSGSSKPTARPPPWRGTHLRVPAGGGEGRAGQGAERGVGRSSRAGPARPAPRYRSLGAGRALGRSTRCSSRFWDREAGKDGLDWSPEAPLKTVTGAVVPAAASSVWEKFGVISDEESNIVKGFAACKTCLKVFVFDSRRCGSSSLRKHADTCAGNKLTRSIEQYLSKGTELKVPRRDDKDTITRLSVNFVCNDIRPFDAVHGEGFFALAQGLIDVGAKAGRVDVKQLLPDPTTVSRGVNKYAEKIRQELIPELKMQLEGGNGVVTLDMWTDDYRKTSYLCVTLHYINNKLGLFERVLCTSEWDSSLRKTADNIKPAIISALRKFGIDEFYSKLVYVTDRGANIVAALRTVTRLSCAAHIFNTVLYTTFKPSQEDMYGEEVTAMIDSAKSLVTYFKQTSLQARLKKTLKNSVETRWNSLHTMLESISSQFEDIRTLLEERGEVDRLTNLDEEALSDFVAYLERFKEATKALEASKTPTLHLTIVWYERIRRHLRASSNDSNIISSLKEKCLSILQDKFDIHRLHRLAMFLHPKLKSMKLIADSSEVASVHSEMRRLVKDLKDKRGSPEEHCHHPPPEKRVRVSADTLSDVEDSNDEAPQYQDEVAAYIDHKTPKDDHFEILSWWQDHAHLFPNIAQIARSILAIPASSAASERDFSCAGYVIQERRSQLKPSTVDDVLFLHSNLKHHHHK</sequence>
<evidence type="ECO:0000259" key="7">
    <source>
        <dbReference type="Pfam" id="PF05699"/>
    </source>
</evidence>
<evidence type="ECO:0000256" key="4">
    <source>
        <dbReference type="ARBA" id="ARBA00022833"/>
    </source>
</evidence>
<evidence type="ECO:0000256" key="2">
    <source>
        <dbReference type="ARBA" id="ARBA00022723"/>
    </source>
</evidence>
<comment type="subcellular location">
    <subcellularLocation>
        <location evidence="1">Nucleus</location>
    </subcellularLocation>
</comment>
<organism evidence="9 10">
    <name type="scientific">Triplophysa tibetana</name>
    <dbReference type="NCBI Taxonomy" id="1572043"/>
    <lineage>
        <taxon>Eukaryota</taxon>
        <taxon>Metazoa</taxon>
        <taxon>Chordata</taxon>
        <taxon>Craniata</taxon>
        <taxon>Vertebrata</taxon>
        <taxon>Euteleostomi</taxon>
        <taxon>Actinopterygii</taxon>
        <taxon>Neopterygii</taxon>
        <taxon>Teleostei</taxon>
        <taxon>Ostariophysi</taxon>
        <taxon>Cypriniformes</taxon>
        <taxon>Nemacheilidae</taxon>
        <taxon>Triplophysa</taxon>
    </lineage>
</organism>
<keyword evidence="3" id="KW-0863">Zinc-finger</keyword>
<evidence type="ECO:0000259" key="8">
    <source>
        <dbReference type="Pfam" id="PF10683"/>
    </source>
</evidence>
<dbReference type="Pfam" id="PF10683">
    <property type="entry name" value="DBD_Tnp_Hermes"/>
    <property type="match status" value="1"/>
</dbReference>
<protein>
    <submittedName>
        <fullName evidence="9">Transposable element Hobo transposase</fullName>
    </submittedName>
</protein>
<dbReference type="InterPro" id="IPR018473">
    <property type="entry name" value="Hermes_transposase_DNA-db"/>
</dbReference>
<dbReference type="PANTHER" id="PTHR46481">
    <property type="entry name" value="ZINC FINGER BED DOMAIN-CONTAINING PROTEIN 4"/>
    <property type="match status" value="1"/>
</dbReference>
<dbReference type="GO" id="GO:0008270">
    <property type="term" value="F:zinc ion binding"/>
    <property type="evidence" value="ECO:0007669"/>
    <property type="project" value="UniProtKB-KW"/>
</dbReference>
<evidence type="ECO:0000256" key="1">
    <source>
        <dbReference type="ARBA" id="ARBA00004123"/>
    </source>
</evidence>
<dbReference type="GO" id="GO:0005634">
    <property type="term" value="C:nucleus"/>
    <property type="evidence" value="ECO:0007669"/>
    <property type="project" value="UniProtKB-SubCell"/>
</dbReference>
<evidence type="ECO:0000313" key="10">
    <source>
        <dbReference type="Proteomes" id="UP000324632"/>
    </source>
</evidence>
<accession>A0A5A9N803</accession>
<dbReference type="SUPFAM" id="SSF140996">
    <property type="entry name" value="Hermes dimerisation domain"/>
    <property type="match status" value="1"/>
</dbReference>
<dbReference type="InterPro" id="IPR052035">
    <property type="entry name" value="ZnF_BED_domain_contain"/>
</dbReference>
<evidence type="ECO:0000256" key="5">
    <source>
        <dbReference type="ARBA" id="ARBA00023242"/>
    </source>
</evidence>
<name>A0A5A9N803_9TELE</name>
<dbReference type="PANTHER" id="PTHR46481:SF10">
    <property type="entry name" value="ZINC FINGER BED DOMAIN-CONTAINING PROTEIN 39"/>
    <property type="match status" value="1"/>
</dbReference>
<gene>
    <name evidence="9" type="ORF">E1301_Tti020687</name>
</gene>
<keyword evidence="2" id="KW-0479">Metal-binding</keyword>
<dbReference type="Gene3D" id="1.10.10.1070">
    <property type="entry name" value="Zinc finger, BED domain-containing"/>
    <property type="match status" value="1"/>
</dbReference>
<dbReference type="Proteomes" id="UP000324632">
    <property type="component" value="Chromosome 22"/>
</dbReference>
<dbReference type="GO" id="GO:0046983">
    <property type="term" value="F:protein dimerization activity"/>
    <property type="evidence" value="ECO:0007669"/>
    <property type="project" value="InterPro"/>
</dbReference>
<evidence type="ECO:0000313" key="9">
    <source>
        <dbReference type="EMBL" id="KAA0705151.1"/>
    </source>
</evidence>
<dbReference type="SMART" id="SM00614">
    <property type="entry name" value="ZnF_BED"/>
    <property type="match status" value="1"/>
</dbReference>
<feature type="domain" description="Hermes trasposase DNA-binding" evidence="8">
    <location>
        <begin position="186"/>
        <end position="250"/>
    </location>
</feature>
<dbReference type="Pfam" id="PF05699">
    <property type="entry name" value="Dimer_Tnp_hAT"/>
    <property type="match status" value="1"/>
</dbReference>
<keyword evidence="4" id="KW-0862">Zinc</keyword>
<dbReference type="InterPro" id="IPR008906">
    <property type="entry name" value="HATC_C_dom"/>
</dbReference>
<reference evidence="9 10" key="1">
    <citation type="journal article" date="2019" name="Mol. Ecol. Resour.">
        <title>Chromosome-level genome assembly of Triplophysa tibetana, a fish adapted to the harsh high-altitude environment of the Tibetan Plateau.</title>
        <authorList>
            <person name="Yang X."/>
            <person name="Liu H."/>
            <person name="Ma Z."/>
            <person name="Zou Y."/>
            <person name="Zou M."/>
            <person name="Mao Y."/>
            <person name="Li X."/>
            <person name="Wang H."/>
            <person name="Chen T."/>
            <person name="Wang W."/>
            <person name="Yang R."/>
        </authorList>
    </citation>
    <scope>NUCLEOTIDE SEQUENCE [LARGE SCALE GENOMIC DNA]</scope>
    <source>
        <strain evidence="9">TTIB1903HZAU</strain>
        <tissue evidence="9">Muscle</tissue>
    </source>
</reference>
<dbReference type="EMBL" id="SOYY01000022">
    <property type="protein sequence ID" value="KAA0705151.1"/>
    <property type="molecule type" value="Genomic_DNA"/>
</dbReference>
<dbReference type="InterPro" id="IPR012337">
    <property type="entry name" value="RNaseH-like_sf"/>
</dbReference>
<dbReference type="SUPFAM" id="SSF53098">
    <property type="entry name" value="Ribonuclease H-like"/>
    <property type="match status" value="1"/>
</dbReference>
<keyword evidence="10" id="KW-1185">Reference proteome</keyword>
<comment type="caution">
    <text evidence="9">The sequence shown here is derived from an EMBL/GenBank/DDBJ whole genome shotgun (WGS) entry which is preliminary data.</text>
</comment>
<keyword evidence="5" id="KW-0539">Nucleus</keyword>
<feature type="region of interest" description="Disordered" evidence="6">
    <location>
        <begin position="1"/>
        <end position="73"/>
    </location>
</feature>
<evidence type="ECO:0000256" key="3">
    <source>
        <dbReference type="ARBA" id="ARBA00022771"/>
    </source>
</evidence>
<feature type="compositionally biased region" description="Low complexity" evidence="6">
    <location>
        <begin position="54"/>
        <end position="72"/>
    </location>
</feature>
<evidence type="ECO:0000256" key="6">
    <source>
        <dbReference type="SAM" id="MobiDB-lite"/>
    </source>
</evidence>
<feature type="domain" description="HAT C-terminal dimerisation" evidence="7">
    <location>
        <begin position="622"/>
        <end position="700"/>
    </location>
</feature>
<dbReference type="AlphaFoldDB" id="A0A5A9N803"/>
<feature type="compositionally biased region" description="Gly residues" evidence="6">
    <location>
        <begin position="40"/>
        <end position="53"/>
    </location>
</feature>
<proteinExistence type="predicted"/>